<dbReference type="EC" id="2.1.1.77" evidence="3"/>
<keyword evidence="9" id="KW-0812">Transmembrane</keyword>
<sequence length="165" mass="17634">MIDRTRIAPGRAAGWALLAMVAIGTFWCALVVLSRRPGASPRDLATGPVVPALATGSRPAPGPATATTGRPPQHAARQAERDAMVRVIRRHWRGDGTTEGVEPVAAAMAAVPRHEFIPRGSARNAYKDRALPIGYGQTISQPYIVAEMTRLLKLKPTSRVLEIGT</sequence>
<accession>X1K372</accession>
<feature type="transmembrane region" description="Helical" evidence="9">
    <location>
        <begin position="12"/>
        <end position="33"/>
    </location>
</feature>
<evidence type="ECO:0000256" key="2">
    <source>
        <dbReference type="ARBA" id="ARBA00005369"/>
    </source>
</evidence>
<proteinExistence type="inferred from homology"/>
<feature type="region of interest" description="Disordered" evidence="8">
    <location>
        <begin position="41"/>
        <end position="78"/>
    </location>
</feature>
<dbReference type="PANTHER" id="PTHR11579">
    <property type="entry name" value="PROTEIN-L-ISOASPARTATE O-METHYLTRANSFERASE"/>
    <property type="match status" value="1"/>
</dbReference>
<dbReference type="Pfam" id="PF01135">
    <property type="entry name" value="PCMT"/>
    <property type="match status" value="1"/>
</dbReference>
<dbReference type="GO" id="GO:0032259">
    <property type="term" value="P:methylation"/>
    <property type="evidence" value="ECO:0007669"/>
    <property type="project" value="UniProtKB-KW"/>
</dbReference>
<evidence type="ECO:0000256" key="8">
    <source>
        <dbReference type="SAM" id="MobiDB-lite"/>
    </source>
</evidence>
<evidence type="ECO:0000256" key="4">
    <source>
        <dbReference type="ARBA" id="ARBA00022490"/>
    </source>
</evidence>
<reference evidence="10" key="1">
    <citation type="journal article" date="2014" name="Front. Microbiol.">
        <title>High frequency of phylogenetically diverse reductive dehalogenase-homologous genes in deep subseafloor sedimentary metagenomes.</title>
        <authorList>
            <person name="Kawai M."/>
            <person name="Futagami T."/>
            <person name="Toyoda A."/>
            <person name="Takaki Y."/>
            <person name="Nishi S."/>
            <person name="Hori S."/>
            <person name="Arai W."/>
            <person name="Tsubouchi T."/>
            <person name="Morono Y."/>
            <person name="Uchiyama I."/>
            <person name="Ito T."/>
            <person name="Fujiyama A."/>
            <person name="Inagaki F."/>
            <person name="Takami H."/>
        </authorList>
    </citation>
    <scope>NUCLEOTIDE SEQUENCE</scope>
    <source>
        <strain evidence="10">Expedition CK06-06</strain>
    </source>
</reference>
<feature type="compositionally biased region" description="Low complexity" evidence="8">
    <location>
        <begin position="54"/>
        <end position="72"/>
    </location>
</feature>
<evidence type="ECO:0000256" key="6">
    <source>
        <dbReference type="ARBA" id="ARBA00022679"/>
    </source>
</evidence>
<keyword evidence="9" id="KW-0472">Membrane</keyword>
<dbReference type="SUPFAM" id="SSF53335">
    <property type="entry name" value="S-adenosyl-L-methionine-dependent methyltransferases"/>
    <property type="match status" value="1"/>
</dbReference>
<dbReference type="AlphaFoldDB" id="X1K372"/>
<organism evidence="10">
    <name type="scientific">marine sediment metagenome</name>
    <dbReference type="NCBI Taxonomy" id="412755"/>
    <lineage>
        <taxon>unclassified sequences</taxon>
        <taxon>metagenomes</taxon>
        <taxon>ecological metagenomes</taxon>
    </lineage>
</organism>
<name>X1K372_9ZZZZ</name>
<comment type="subcellular location">
    <subcellularLocation>
        <location evidence="1">Cytoplasm</location>
    </subcellularLocation>
</comment>
<keyword evidence="7" id="KW-0949">S-adenosyl-L-methionine</keyword>
<keyword evidence="6" id="KW-0808">Transferase</keyword>
<dbReference type="Gene3D" id="3.40.50.150">
    <property type="entry name" value="Vaccinia Virus protein VP39"/>
    <property type="match status" value="1"/>
</dbReference>
<dbReference type="EMBL" id="BARU01036145">
    <property type="protein sequence ID" value="GAH88120.1"/>
    <property type="molecule type" value="Genomic_DNA"/>
</dbReference>
<dbReference type="GO" id="GO:0004719">
    <property type="term" value="F:protein-L-isoaspartate (D-aspartate) O-methyltransferase activity"/>
    <property type="evidence" value="ECO:0007669"/>
    <property type="project" value="UniProtKB-EC"/>
</dbReference>
<keyword evidence="9" id="KW-1133">Transmembrane helix</keyword>
<dbReference type="InterPro" id="IPR000682">
    <property type="entry name" value="PCMT"/>
</dbReference>
<evidence type="ECO:0000313" key="10">
    <source>
        <dbReference type="EMBL" id="GAH88120.1"/>
    </source>
</evidence>
<evidence type="ECO:0000256" key="3">
    <source>
        <dbReference type="ARBA" id="ARBA00011890"/>
    </source>
</evidence>
<dbReference type="PANTHER" id="PTHR11579:SF0">
    <property type="entry name" value="PROTEIN-L-ISOASPARTATE(D-ASPARTATE) O-METHYLTRANSFERASE"/>
    <property type="match status" value="1"/>
</dbReference>
<evidence type="ECO:0000256" key="7">
    <source>
        <dbReference type="ARBA" id="ARBA00022691"/>
    </source>
</evidence>
<gene>
    <name evidence="10" type="ORF">S03H2_56499</name>
</gene>
<comment type="caution">
    <text evidence="10">The sequence shown here is derived from an EMBL/GenBank/DDBJ whole genome shotgun (WGS) entry which is preliminary data.</text>
</comment>
<comment type="similarity">
    <text evidence="2">Belongs to the methyltransferase superfamily. L-isoaspartyl/D-aspartyl protein methyltransferase family.</text>
</comment>
<dbReference type="GO" id="GO:0005737">
    <property type="term" value="C:cytoplasm"/>
    <property type="evidence" value="ECO:0007669"/>
    <property type="project" value="UniProtKB-SubCell"/>
</dbReference>
<feature type="non-terminal residue" evidence="10">
    <location>
        <position position="165"/>
    </location>
</feature>
<evidence type="ECO:0000256" key="1">
    <source>
        <dbReference type="ARBA" id="ARBA00004496"/>
    </source>
</evidence>
<dbReference type="InterPro" id="IPR029063">
    <property type="entry name" value="SAM-dependent_MTases_sf"/>
</dbReference>
<evidence type="ECO:0000256" key="5">
    <source>
        <dbReference type="ARBA" id="ARBA00022603"/>
    </source>
</evidence>
<keyword evidence="4" id="KW-0963">Cytoplasm</keyword>
<protein>
    <recommendedName>
        <fullName evidence="3">protein-L-isoaspartate(D-aspartate) O-methyltransferase</fullName>
        <ecNumber evidence="3">2.1.1.77</ecNumber>
    </recommendedName>
</protein>
<evidence type="ECO:0000256" key="9">
    <source>
        <dbReference type="SAM" id="Phobius"/>
    </source>
</evidence>
<keyword evidence="5" id="KW-0489">Methyltransferase</keyword>